<reference evidence="3" key="1">
    <citation type="submission" date="2025-08" db="UniProtKB">
        <authorList>
            <consortium name="RefSeq"/>
        </authorList>
    </citation>
    <scope>IDENTIFICATION</scope>
    <source>
        <tissue evidence="3">Muscle</tissue>
    </source>
</reference>
<sequence length="160" mass="18744">GRVIPREIKKKADKIDGEAGGDGEKKGKKKTKKRAEEKEKEKEKKEEEEEEEEDEEEKVIFVHYEQRKVMLSQLHPIENGLSDPKTDPTSELRQMFRSVALSQPLFFLDRYDDGPLKSTHWQSEGREASIIVELLKHSTLPLCVLIRWLLSIWTWICDIR</sequence>
<dbReference type="KEGG" id="ncc:104941682"/>
<dbReference type="GO" id="GO:0016757">
    <property type="term" value="F:glycosyltransferase activity"/>
    <property type="evidence" value="ECO:0007669"/>
    <property type="project" value="UniProtKB-KW"/>
</dbReference>
<feature type="compositionally biased region" description="Acidic residues" evidence="1">
    <location>
        <begin position="46"/>
        <end position="57"/>
    </location>
</feature>
<feature type="region of interest" description="Disordered" evidence="1">
    <location>
        <begin position="1"/>
        <end position="57"/>
    </location>
</feature>
<dbReference type="PANTHER" id="PTHR21329:SF3">
    <property type="entry name" value="PHOSPHATIDYLINOSITOL N-ACETYLGLUCOSAMINYLTRANSFERASE SUBUNIT Q"/>
    <property type="match status" value="1"/>
</dbReference>
<organism evidence="2 3">
    <name type="scientific">Notothenia coriiceps</name>
    <name type="common">black rockcod</name>
    <dbReference type="NCBI Taxonomy" id="8208"/>
    <lineage>
        <taxon>Eukaryota</taxon>
        <taxon>Metazoa</taxon>
        <taxon>Chordata</taxon>
        <taxon>Craniata</taxon>
        <taxon>Vertebrata</taxon>
        <taxon>Euteleostomi</taxon>
        <taxon>Actinopterygii</taxon>
        <taxon>Neopterygii</taxon>
        <taxon>Teleostei</taxon>
        <taxon>Neoteleostei</taxon>
        <taxon>Acanthomorphata</taxon>
        <taxon>Eupercaria</taxon>
        <taxon>Perciformes</taxon>
        <taxon>Notothenioidei</taxon>
        <taxon>Nototheniidae</taxon>
        <taxon>Notothenia</taxon>
    </lineage>
</organism>
<dbReference type="OrthoDB" id="70250at2759"/>
<dbReference type="GO" id="GO:0005783">
    <property type="term" value="C:endoplasmic reticulum"/>
    <property type="evidence" value="ECO:0007669"/>
    <property type="project" value="TreeGrafter"/>
</dbReference>
<keyword evidence="3" id="KW-0808">Transferase</keyword>
<name>A0A6I9MTG1_9TELE</name>
<evidence type="ECO:0000313" key="2">
    <source>
        <dbReference type="Proteomes" id="UP000504611"/>
    </source>
</evidence>
<gene>
    <name evidence="3" type="primary">LOC104941682</name>
</gene>
<accession>A0A6I9MTG1</accession>
<dbReference type="Proteomes" id="UP000504611">
    <property type="component" value="Unplaced"/>
</dbReference>
<protein>
    <submittedName>
        <fullName evidence="3">Phosphatidylinositol N-acetylglucosaminyltransferase subunit Q</fullName>
    </submittedName>
</protein>
<evidence type="ECO:0000256" key="1">
    <source>
        <dbReference type="SAM" id="MobiDB-lite"/>
    </source>
</evidence>
<dbReference type="PANTHER" id="PTHR21329">
    <property type="entry name" value="PHOSPHATIDYLINOSITOL N-ACETYLGLUCOSAMINYLTRANSFERASE SUBUNIT Q-RELATED"/>
    <property type="match status" value="1"/>
</dbReference>
<dbReference type="GO" id="GO:0006506">
    <property type="term" value="P:GPI anchor biosynthetic process"/>
    <property type="evidence" value="ECO:0007669"/>
    <property type="project" value="InterPro"/>
</dbReference>
<keyword evidence="3" id="KW-0328">Glycosyltransferase</keyword>
<dbReference type="GeneID" id="104941682"/>
<keyword evidence="2" id="KW-1185">Reference proteome</keyword>
<dbReference type="InterPro" id="IPR007720">
    <property type="entry name" value="PigQ/GPI1"/>
</dbReference>
<dbReference type="AlphaFoldDB" id="A0A6I9MTG1"/>
<feature type="compositionally biased region" description="Basic and acidic residues" evidence="1">
    <location>
        <begin position="13"/>
        <end position="25"/>
    </location>
</feature>
<evidence type="ECO:0000313" key="3">
    <source>
        <dbReference type="RefSeq" id="XP_010765116.1"/>
    </source>
</evidence>
<dbReference type="RefSeq" id="XP_010765116.1">
    <property type="nucleotide sequence ID" value="XM_010766814.1"/>
</dbReference>
<feature type="non-terminal residue" evidence="3">
    <location>
        <position position="1"/>
    </location>
</feature>
<dbReference type="GO" id="GO:0016020">
    <property type="term" value="C:membrane"/>
    <property type="evidence" value="ECO:0007669"/>
    <property type="project" value="InterPro"/>
</dbReference>
<feature type="compositionally biased region" description="Basic and acidic residues" evidence="1">
    <location>
        <begin position="34"/>
        <end position="45"/>
    </location>
</feature>
<proteinExistence type="predicted"/>